<dbReference type="PANTHER" id="PTHR11140">
    <property type="entry name" value="PRE-MRNA SPLICING FACTOR PRP8"/>
    <property type="match status" value="1"/>
</dbReference>
<evidence type="ECO:0000313" key="4">
    <source>
        <dbReference type="Proteomes" id="UP000631114"/>
    </source>
</evidence>
<dbReference type="EMBL" id="JADFTS010000003">
    <property type="protein sequence ID" value="KAF9616743.1"/>
    <property type="molecule type" value="Genomic_DNA"/>
</dbReference>
<name>A0A835IHP6_9MAGN</name>
<dbReference type="InterPro" id="IPR027652">
    <property type="entry name" value="PRP8"/>
</dbReference>
<proteinExistence type="predicted"/>
<dbReference type="GO" id="GO:0030620">
    <property type="term" value="F:U2 snRNA binding"/>
    <property type="evidence" value="ECO:0007669"/>
    <property type="project" value="TreeGrafter"/>
</dbReference>
<dbReference type="OrthoDB" id="8122416at2759"/>
<dbReference type="Pfam" id="PF11926">
    <property type="entry name" value="DUF3444"/>
    <property type="match status" value="1"/>
</dbReference>
<dbReference type="InterPro" id="IPR019581">
    <property type="entry name" value="Prp8_U5-snRNA-bd"/>
</dbReference>
<dbReference type="GO" id="GO:0017070">
    <property type="term" value="F:U6 snRNA binding"/>
    <property type="evidence" value="ECO:0007669"/>
    <property type="project" value="TreeGrafter"/>
</dbReference>
<dbReference type="InterPro" id="IPR024593">
    <property type="entry name" value="DUF3444"/>
</dbReference>
<dbReference type="GO" id="GO:0030619">
    <property type="term" value="F:U1 snRNA binding"/>
    <property type="evidence" value="ECO:0007669"/>
    <property type="project" value="TreeGrafter"/>
</dbReference>
<protein>
    <submittedName>
        <fullName evidence="3">Uncharacterized protein</fullName>
    </submittedName>
</protein>
<dbReference type="AlphaFoldDB" id="A0A835IHP6"/>
<evidence type="ECO:0000259" key="1">
    <source>
        <dbReference type="Pfam" id="PF10597"/>
    </source>
</evidence>
<feature type="domain" description="DUF3444" evidence="2">
    <location>
        <begin position="88"/>
        <end position="137"/>
    </location>
</feature>
<dbReference type="PANTHER" id="PTHR11140:SF0">
    <property type="entry name" value="PRE-MRNA-PROCESSING-SPLICING FACTOR 8"/>
    <property type="match status" value="1"/>
</dbReference>
<gene>
    <name evidence="3" type="ORF">IFM89_032262</name>
</gene>
<feature type="non-terminal residue" evidence="3">
    <location>
        <position position="289"/>
    </location>
</feature>
<dbReference type="GO" id="GO:0000244">
    <property type="term" value="P:spliceosomal tri-snRNP complex assembly"/>
    <property type="evidence" value="ECO:0007669"/>
    <property type="project" value="TreeGrafter"/>
</dbReference>
<organism evidence="3 4">
    <name type="scientific">Coptis chinensis</name>
    <dbReference type="NCBI Taxonomy" id="261450"/>
    <lineage>
        <taxon>Eukaryota</taxon>
        <taxon>Viridiplantae</taxon>
        <taxon>Streptophyta</taxon>
        <taxon>Embryophyta</taxon>
        <taxon>Tracheophyta</taxon>
        <taxon>Spermatophyta</taxon>
        <taxon>Magnoliopsida</taxon>
        <taxon>Ranunculales</taxon>
        <taxon>Ranunculaceae</taxon>
        <taxon>Coptidoideae</taxon>
        <taxon>Coptis</taxon>
    </lineage>
</organism>
<sequence length="289" mass="32129">MPSRFPPVIFYTPKEIGGLGMLSMGHILIPQSNLRYNQQTDVGVTHFRSGMSHEEDQLILNLYRYILTEAGGPFTEEKLPKNKGRLDFYLDFVEILLDYNEHSGIGVAYLEKVKGFVSLFQPKNGKAPFQIPPCKNRRLKLMLWMLGLYQYDEIGGDLGQKGFDEVFDQFNSGLSFGACGGQHPSSLQPIRGGHSQESGHASLGLLSGLAVPNGPVMMLDALEQCLRYPLDNVLSTITSRARFSKETSFSGTVFYLSEKPNGVLGRIIGISGRTLFRCLFGWLDYASCP</sequence>
<evidence type="ECO:0000313" key="3">
    <source>
        <dbReference type="EMBL" id="KAF9616743.1"/>
    </source>
</evidence>
<comment type="caution">
    <text evidence="3">The sequence shown here is derived from an EMBL/GenBank/DDBJ whole genome shotgun (WGS) entry which is preliminary data.</text>
</comment>
<dbReference type="GO" id="GO:0097157">
    <property type="term" value="F:pre-mRNA intronic binding"/>
    <property type="evidence" value="ECO:0007669"/>
    <property type="project" value="TreeGrafter"/>
</dbReference>
<dbReference type="Pfam" id="PF10597">
    <property type="entry name" value="U5_2-snRNA_bdg"/>
    <property type="match status" value="1"/>
</dbReference>
<accession>A0A835IHP6</accession>
<reference evidence="3 4" key="1">
    <citation type="submission" date="2020-10" db="EMBL/GenBank/DDBJ databases">
        <title>The Coptis chinensis genome and diversification of protoberbering-type alkaloids.</title>
        <authorList>
            <person name="Wang B."/>
            <person name="Shu S."/>
            <person name="Song C."/>
            <person name="Liu Y."/>
        </authorList>
    </citation>
    <scope>NUCLEOTIDE SEQUENCE [LARGE SCALE GENOMIC DNA]</scope>
    <source>
        <strain evidence="3">HL-2020</strain>
        <tissue evidence="3">Leaf</tissue>
    </source>
</reference>
<feature type="domain" description="Pre-mRNA-processing-splicing factor 8 U5-snRNA-binding" evidence="1">
    <location>
        <begin position="1"/>
        <end position="66"/>
    </location>
</feature>
<dbReference type="GO" id="GO:0005682">
    <property type="term" value="C:U5 snRNP"/>
    <property type="evidence" value="ECO:0007669"/>
    <property type="project" value="TreeGrafter"/>
</dbReference>
<dbReference type="GO" id="GO:0071013">
    <property type="term" value="C:catalytic step 2 spliceosome"/>
    <property type="evidence" value="ECO:0007669"/>
    <property type="project" value="TreeGrafter"/>
</dbReference>
<keyword evidence="4" id="KW-1185">Reference proteome</keyword>
<dbReference type="Proteomes" id="UP000631114">
    <property type="component" value="Unassembled WGS sequence"/>
</dbReference>
<dbReference type="GO" id="GO:0030623">
    <property type="term" value="F:U5 snRNA binding"/>
    <property type="evidence" value="ECO:0007669"/>
    <property type="project" value="InterPro"/>
</dbReference>
<evidence type="ECO:0000259" key="2">
    <source>
        <dbReference type="Pfam" id="PF11926"/>
    </source>
</evidence>